<name>A0A8A4TWQ8_SULCO</name>
<feature type="domain" description="Ig-like" evidence="7">
    <location>
        <begin position="334"/>
        <end position="401"/>
    </location>
</feature>
<keyword evidence="9" id="KW-1185">Reference proteome</keyword>
<dbReference type="PANTHER" id="PTHR11640">
    <property type="entry name" value="NEPHRIN"/>
    <property type="match status" value="1"/>
</dbReference>
<organism evidence="8 9">
    <name type="scientific">Sulfidibacter corallicola</name>
    <dbReference type="NCBI Taxonomy" id="2818388"/>
    <lineage>
        <taxon>Bacteria</taxon>
        <taxon>Pseudomonadati</taxon>
        <taxon>Acidobacteriota</taxon>
        <taxon>Holophagae</taxon>
        <taxon>Acanthopleuribacterales</taxon>
        <taxon>Acanthopleuribacteraceae</taxon>
        <taxon>Sulfidibacter</taxon>
    </lineage>
</organism>
<dbReference type="InterPro" id="IPR013098">
    <property type="entry name" value="Ig_I-set"/>
</dbReference>
<feature type="domain" description="Ig-like" evidence="7">
    <location>
        <begin position="545"/>
        <end position="671"/>
    </location>
</feature>
<feature type="signal peptide" evidence="6">
    <location>
        <begin position="1"/>
        <end position="31"/>
    </location>
</feature>
<evidence type="ECO:0000259" key="7">
    <source>
        <dbReference type="PROSITE" id="PS50835"/>
    </source>
</evidence>
<dbReference type="InterPro" id="IPR013783">
    <property type="entry name" value="Ig-like_fold"/>
</dbReference>
<dbReference type="InterPro" id="IPR007110">
    <property type="entry name" value="Ig-like_dom"/>
</dbReference>
<protein>
    <submittedName>
        <fullName evidence="8">Immunoglobulin domain-containing protein</fullName>
    </submittedName>
</protein>
<dbReference type="AlphaFoldDB" id="A0A8A4TWQ8"/>
<dbReference type="EMBL" id="CP071793">
    <property type="protein sequence ID" value="QTD53554.1"/>
    <property type="molecule type" value="Genomic_DNA"/>
</dbReference>
<dbReference type="InterPro" id="IPR003598">
    <property type="entry name" value="Ig_sub2"/>
</dbReference>
<dbReference type="KEGG" id="scor:J3U87_13950"/>
<evidence type="ECO:0000313" key="9">
    <source>
        <dbReference type="Proteomes" id="UP000663929"/>
    </source>
</evidence>
<sequence>MTAVNPGGRTPSSARHLILLALLFASSSAFAQIKLKLGSDFQFCRSEITQQTCVQVPIIIEDPTGGLDLVQLFATIVLEGDTINLVNDSGGEYTVTNFRPSPSSTTGIANPGVDLANPGNSPASPSCGVIRNQATEGTGPAIDFVTNSSGFILLSNSASSATINDAKQVSFFDLGGTGFFSTTQDEDVLIGVLELPVIANPNAGTITVRATTNAEFNQSNFYETTGGGGLTLLDISEASITIDLTEAPVITTHPTDQSNICTGDVVNFSVVSNTAGSLSYQWQKDTVDIPGATNSSYSIANVALADAGSYRCVITNNCGSTTSNAASLTVQSGVSVDSQPQNASVCDGDPAQFSVTVSGAGPITYQWRKDTVNIGGATGSTYNIASASAGDEGSYDCLITSPCGTITSTAATLSVTSGLAVDTHPNGATECPGANVSFTVAASGEGSLTYQWRKDTVNLPGETSATLSLTNIDAADAGAYSCVIGNGCTTVTSNDATLTVNEEVSIQTQPQAAAVCPGNDTSFTVMAQGTGVLTYQWQKDTVNIPGATSATLNLTGVDGDDVASYRCVITNVCGSLTSNAANLTLQAGVSVDSQPQNTTVCNGDPAQFSVSVSGAGSVTYQWRKNTVDIPGATGSTYNIADADEADEGSYDCVINSDCGNATSTAATLTVTTDLAIDTQPNNAQDCPGDNASFTVVASGDGSFTYQWRKDTVDLPGETSATLSLANIDADDAGAYSCVVSNGCTSVTSNDGTLTVLDLVTIQTQPQSVVACPGENASFTVVAQGSGTLTYQWRKDNVNIPGATSATFSLTPVQAGDSGSYTCVVSGACDSATTAPATLVGDLEATITNGDIAQGLSVITLNSQVDCGEPDFSYSWTEVGDPTVLGTQATLALSPAPQATTTYEVEVTDATSASVTDRVTVLVSPISLDADGNGFNTIADLWFVGQGWPDDLDFDVDEDDLLTVLDLLYINLGDPE</sequence>
<accession>A0A8A4TWQ8</accession>
<evidence type="ECO:0000256" key="1">
    <source>
        <dbReference type="ARBA" id="ARBA00004479"/>
    </source>
</evidence>
<dbReference type="InterPro" id="IPR051275">
    <property type="entry name" value="Cell_adhesion_signaling"/>
</dbReference>
<feature type="chain" id="PRO_5035212881" evidence="6">
    <location>
        <begin position="32"/>
        <end position="975"/>
    </location>
</feature>
<dbReference type="GO" id="GO:0098609">
    <property type="term" value="P:cell-cell adhesion"/>
    <property type="evidence" value="ECO:0007669"/>
    <property type="project" value="TreeGrafter"/>
</dbReference>
<feature type="domain" description="Ig-like" evidence="7">
    <location>
        <begin position="759"/>
        <end position="839"/>
    </location>
</feature>
<evidence type="ECO:0000256" key="3">
    <source>
        <dbReference type="ARBA" id="ARBA00023157"/>
    </source>
</evidence>
<evidence type="ECO:0000256" key="2">
    <source>
        <dbReference type="ARBA" id="ARBA00023136"/>
    </source>
</evidence>
<proteinExistence type="predicted"/>
<evidence type="ECO:0000256" key="4">
    <source>
        <dbReference type="ARBA" id="ARBA00023180"/>
    </source>
</evidence>
<dbReference type="Pfam" id="PF07679">
    <property type="entry name" value="I-set"/>
    <property type="match status" value="2"/>
</dbReference>
<dbReference type="PANTHER" id="PTHR11640:SF31">
    <property type="entry name" value="IRREGULAR CHIASM C-ROUGHEST PROTEIN-RELATED"/>
    <property type="match status" value="1"/>
</dbReference>
<dbReference type="GO" id="GO:0005886">
    <property type="term" value="C:plasma membrane"/>
    <property type="evidence" value="ECO:0007669"/>
    <property type="project" value="TreeGrafter"/>
</dbReference>
<keyword evidence="4" id="KW-0325">Glycoprotein</keyword>
<dbReference type="SMART" id="SM00408">
    <property type="entry name" value="IGc2"/>
    <property type="match status" value="7"/>
</dbReference>
<evidence type="ECO:0000256" key="6">
    <source>
        <dbReference type="SAM" id="SignalP"/>
    </source>
</evidence>
<evidence type="ECO:0000256" key="5">
    <source>
        <dbReference type="ARBA" id="ARBA00023319"/>
    </source>
</evidence>
<dbReference type="InterPro" id="IPR003599">
    <property type="entry name" value="Ig_sub"/>
</dbReference>
<keyword evidence="5" id="KW-0393">Immunoglobulin domain</keyword>
<dbReference type="PROSITE" id="PS50835">
    <property type="entry name" value="IG_LIKE"/>
    <property type="match status" value="6"/>
</dbReference>
<keyword evidence="3" id="KW-1015">Disulfide bond</keyword>
<reference evidence="8" key="1">
    <citation type="submission" date="2021-03" db="EMBL/GenBank/DDBJ databases">
        <title>Acanthopleuribacteraceae sp. M133.</title>
        <authorList>
            <person name="Wang G."/>
        </authorList>
    </citation>
    <scope>NUCLEOTIDE SEQUENCE</scope>
    <source>
        <strain evidence="8">M133</strain>
    </source>
</reference>
<dbReference type="Pfam" id="PF13927">
    <property type="entry name" value="Ig_3"/>
    <property type="match status" value="5"/>
</dbReference>
<dbReference type="SUPFAM" id="SSF48726">
    <property type="entry name" value="Immunoglobulin"/>
    <property type="match status" value="7"/>
</dbReference>
<dbReference type="GO" id="GO:0050839">
    <property type="term" value="F:cell adhesion molecule binding"/>
    <property type="evidence" value="ECO:0007669"/>
    <property type="project" value="TreeGrafter"/>
</dbReference>
<keyword evidence="2" id="KW-0472">Membrane</keyword>
<comment type="subcellular location">
    <subcellularLocation>
        <location evidence="1">Membrane</location>
        <topology evidence="1">Single-pass type I membrane protein</topology>
    </subcellularLocation>
</comment>
<dbReference type="InterPro" id="IPR036179">
    <property type="entry name" value="Ig-like_dom_sf"/>
</dbReference>
<keyword evidence="6" id="KW-0732">Signal</keyword>
<gene>
    <name evidence="8" type="ORF">J3U87_13950</name>
</gene>
<dbReference type="CDD" id="cd00096">
    <property type="entry name" value="Ig"/>
    <property type="match status" value="1"/>
</dbReference>
<dbReference type="Proteomes" id="UP000663929">
    <property type="component" value="Chromosome"/>
</dbReference>
<dbReference type="SMART" id="SM00409">
    <property type="entry name" value="IG"/>
    <property type="match status" value="7"/>
</dbReference>
<dbReference type="Gene3D" id="2.60.40.10">
    <property type="entry name" value="Immunoglobulins"/>
    <property type="match status" value="7"/>
</dbReference>
<dbReference type="RefSeq" id="WP_237383656.1">
    <property type="nucleotide sequence ID" value="NZ_CP071793.1"/>
</dbReference>
<evidence type="ECO:0000313" key="8">
    <source>
        <dbReference type="EMBL" id="QTD53554.1"/>
    </source>
</evidence>
<dbReference type="GO" id="GO:0005911">
    <property type="term" value="C:cell-cell junction"/>
    <property type="evidence" value="ECO:0007669"/>
    <property type="project" value="TreeGrafter"/>
</dbReference>
<feature type="domain" description="Ig-like" evidence="7">
    <location>
        <begin position="688"/>
        <end position="754"/>
    </location>
</feature>
<feature type="domain" description="Ig-like" evidence="7">
    <location>
        <begin position="402"/>
        <end position="499"/>
    </location>
</feature>
<feature type="domain" description="Ig-like" evidence="7">
    <location>
        <begin position="248"/>
        <end position="329"/>
    </location>
</feature>